<proteinExistence type="predicted"/>
<name>A0A178UY75_ARATH</name>
<feature type="transmembrane region" description="Helical" evidence="1">
    <location>
        <begin position="178"/>
        <end position="198"/>
    </location>
</feature>
<evidence type="ECO:0000313" key="2">
    <source>
        <dbReference type="EMBL" id="OAO98367.1"/>
    </source>
</evidence>
<dbReference type="AlphaFoldDB" id="A0A178UY75"/>
<feature type="transmembrane region" description="Helical" evidence="1">
    <location>
        <begin position="153"/>
        <end position="172"/>
    </location>
</feature>
<dbReference type="Proteomes" id="UP000078284">
    <property type="component" value="Chromosome 4"/>
</dbReference>
<reference evidence="3" key="1">
    <citation type="journal article" date="2016" name="Proc. Natl. Acad. Sci. U.S.A.">
        <title>Chromosome-level assembly of Arabidopsis thaliana Ler reveals the extent of translocation and inversion polymorphisms.</title>
        <authorList>
            <person name="Zapata L."/>
            <person name="Ding J."/>
            <person name="Willing E.M."/>
            <person name="Hartwig B."/>
            <person name="Bezdan D."/>
            <person name="Jiao W.B."/>
            <person name="Patel V."/>
            <person name="Velikkakam James G."/>
            <person name="Koornneef M."/>
            <person name="Ossowski S."/>
            <person name="Schneeberger K."/>
        </authorList>
    </citation>
    <scope>NUCLEOTIDE SEQUENCE [LARGE SCALE GENOMIC DNA]</scope>
    <source>
        <strain evidence="3">cv. Landsberg erecta</strain>
    </source>
</reference>
<keyword evidence="1" id="KW-1133">Transmembrane helix</keyword>
<protein>
    <submittedName>
        <fullName evidence="2">Uncharacterized protein</fullName>
    </submittedName>
</protein>
<keyword evidence="1" id="KW-0812">Transmembrane</keyword>
<feature type="transmembrane region" description="Helical" evidence="1">
    <location>
        <begin position="122"/>
        <end position="144"/>
    </location>
</feature>
<gene>
    <name evidence="2" type="ordered locus">AXX17_At4g14690</name>
</gene>
<evidence type="ECO:0000313" key="3">
    <source>
        <dbReference type="Proteomes" id="UP000078284"/>
    </source>
</evidence>
<organism evidence="2 3">
    <name type="scientific">Arabidopsis thaliana</name>
    <name type="common">Mouse-ear cress</name>
    <dbReference type="NCBI Taxonomy" id="3702"/>
    <lineage>
        <taxon>Eukaryota</taxon>
        <taxon>Viridiplantae</taxon>
        <taxon>Streptophyta</taxon>
        <taxon>Embryophyta</taxon>
        <taxon>Tracheophyta</taxon>
        <taxon>Spermatophyta</taxon>
        <taxon>Magnoliopsida</taxon>
        <taxon>eudicotyledons</taxon>
        <taxon>Gunneridae</taxon>
        <taxon>Pentapetalae</taxon>
        <taxon>rosids</taxon>
        <taxon>malvids</taxon>
        <taxon>Brassicales</taxon>
        <taxon>Brassicaceae</taxon>
        <taxon>Camelineae</taxon>
        <taxon>Arabidopsis</taxon>
    </lineage>
</organism>
<feature type="transmembrane region" description="Helical" evidence="1">
    <location>
        <begin position="229"/>
        <end position="251"/>
    </location>
</feature>
<keyword evidence="1" id="KW-0472">Membrane</keyword>
<evidence type="ECO:0000256" key="1">
    <source>
        <dbReference type="SAM" id="Phobius"/>
    </source>
</evidence>
<dbReference type="EMBL" id="LUHQ01000004">
    <property type="protein sequence ID" value="OAO98367.1"/>
    <property type="molecule type" value="Genomic_DNA"/>
</dbReference>
<feature type="transmembrane region" description="Helical" evidence="1">
    <location>
        <begin position="84"/>
        <end position="102"/>
    </location>
</feature>
<sequence length="252" mass="27981">MTPSGDGVAHLTIDGIENEQRRDGLQIMKYIVPLFPNMVDCSLGSHLAESRRSFQSNMIIGITHGLLRIPKAEYDAMIKKMDDLFFRVVSVLIAFLALRGPVKDSASTELLQAMGFTDDFFLSAYLAVAHIILTFLGSLLGAYFDDFRLFDEAAILSGFAMCFCLVMELYSHDTLARLGFFTKCFSIALFGLIIILVVPSYAYSHSAQIAQCLQNMWGRVSGFWDSDSLIVFALFLGLIGTCIGAILFYWLG</sequence>
<accession>A0A178UY75</accession>
<comment type="caution">
    <text evidence="2">The sequence shown here is derived from an EMBL/GenBank/DDBJ whole genome shotgun (WGS) entry which is preliminary data.</text>
</comment>